<proteinExistence type="predicted"/>
<protein>
    <recommendedName>
        <fullName evidence="1">N-acyl amino acid synthase FeeM catalytic core domain-containing protein</fullName>
    </recommendedName>
</protein>
<dbReference type="Pfam" id="PF21926">
    <property type="entry name" value="FeeM"/>
    <property type="match status" value="1"/>
</dbReference>
<reference evidence="3" key="1">
    <citation type="submission" date="2016-10" db="EMBL/GenBank/DDBJ databases">
        <authorList>
            <person name="Varghese N."/>
            <person name="Submissions S."/>
        </authorList>
    </citation>
    <scope>NUCLEOTIDE SEQUENCE [LARGE SCALE GENOMIC DNA]</scope>
    <source>
        <strain evidence="3">DSM 24729</strain>
    </source>
</reference>
<dbReference type="RefSeq" id="WP_074538115.1">
    <property type="nucleotide sequence ID" value="NZ_FNBD01000004.1"/>
</dbReference>
<organism evidence="2 3">
    <name type="scientific">Cellulophaga baltica</name>
    <dbReference type="NCBI Taxonomy" id="76594"/>
    <lineage>
        <taxon>Bacteria</taxon>
        <taxon>Pseudomonadati</taxon>
        <taxon>Bacteroidota</taxon>
        <taxon>Flavobacteriia</taxon>
        <taxon>Flavobacteriales</taxon>
        <taxon>Flavobacteriaceae</taxon>
        <taxon>Cellulophaga</taxon>
    </lineage>
</organism>
<name>A0A1G7GBN1_9FLAO</name>
<feature type="domain" description="N-acyl amino acid synthase FeeM catalytic core" evidence="1">
    <location>
        <begin position="17"/>
        <end position="169"/>
    </location>
</feature>
<dbReference type="Gene3D" id="3.40.630.30">
    <property type="match status" value="1"/>
</dbReference>
<gene>
    <name evidence="2" type="ORF">SAMN04487992_104263</name>
</gene>
<accession>A0A1G7GBN1</accession>
<dbReference type="eggNOG" id="ENOG50311E0">
    <property type="taxonomic scope" value="Bacteria"/>
</dbReference>
<dbReference type="EMBL" id="FNBD01000004">
    <property type="protein sequence ID" value="SDE85429.1"/>
    <property type="molecule type" value="Genomic_DNA"/>
</dbReference>
<evidence type="ECO:0000313" key="3">
    <source>
        <dbReference type="Proteomes" id="UP000182114"/>
    </source>
</evidence>
<evidence type="ECO:0000259" key="1">
    <source>
        <dbReference type="Pfam" id="PF21926"/>
    </source>
</evidence>
<dbReference type="Proteomes" id="UP000182114">
    <property type="component" value="Unassembled WGS sequence"/>
</dbReference>
<evidence type="ECO:0000313" key="2">
    <source>
        <dbReference type="EMBL" id="SDE85429.1"/>
    </source>
</evidence>
<sequence length="192" mass="22248">MEFKIVSTDEEYECTDTLIQKAYHSKKLIEEGDFTHINRVKKHSFIRAYGRKGEHPIITCSAIISSKKEELPSSDIYAEEITELLKVKEFVAEVCLLADCRKIPRYSDLLNLLSFLSSESLKRGVTNVILSVHPNSCNFYESFFNCIKLGSEKEYEKLSEAPAQLMYCDLNMIDAEHFPNLFRETIYKYYNA</sequence>
<dbReference type="AlphaFoldDB" id="A0A1G7GBN1"/>
<dbReference type="InterPro" id="IPR054597">
    <property type="entry name" value="FeeM_cat"/>
</dbReference>
<keyword evidence="3" id="KW-1185">Reference proteome</keyword>